<dbReference type="InterPro" id="IPR050661">
    <property type="entry name" value="BglG_antiterminators"/>
</dbReference>
<evidence type="ECO:0000256" key="1">
    <source>
        <dbReference type="ARBA" id="ARBA00022679"/>
    </source>
</evidence>
<comment type="caution">
    <text evidence="7">The sequence shown here is derived from an EMBL/GenBank/DDBJ whole genome shotgun (WGS) entry which is preliminary data.</text>
</comment>
<evidence type="ECO:0000313" key="8">
    <source>
        <dbReference type="Proteomes" id="UP000195781"/>
    </source>
</evidence>
<dbReference type="EMBL" id="NFIE01000001">
    <property type="protein sequence ID" value="OUN89938.1"/>
    <property type="molecule type" value="Genomic_DNA"/>
</dbReference>
<dbReference type="InterPro" id="IPR016152">
    <property type="entry name" value="PTrfase/Anion_transptr"/>
</dbReference>
<dbReference type="PROSITE" id="PS51094">
    <property type="entry name" value="PTS_EIIA_TYPE_2"/>
    <property type="match status" value="1"/>
</dbReference>
<dbReference type="Pfam" id="PF00874">
    <property type="entry name" value="PRD"/>
    <property type="match status" value="1"/>
</dbReference>
<evidence type="ECO:0000313" key="7">
    <source>
        <dbReference type="EMBL" id="OUN89938.1"/>
    </source>
</evidence>
<evidence type="ECO:0000256" key="3">
    <source>
        <dbReference type="ARBA" id="ARBA00023015"/>
    </source>
</evidence>
<evidence type="ECO:0000256" key="4">
    <source>
        <dbReference type="ARBA" id="ARBA00023163"/>
    </source>
</evidence>
<evidence type="ECO:0000259" key="5">
    <source>
        <dbReference type="PROSITE" id="PS51094"/>
    </source>
</evidence>
<organism evidence="7 8">
    <name type="scientific">[Collinsella] massiliensis</name>
    <dbReference type="NCBI Taxonomy" id="1232426"/>
    <lineage>
        <taxon>Bacteria</taxon>
        <taxon>Bacillati</taxon>
        <taxon>Actinomycetota</taxon>
        <taxon>Coriobacteriia</taxon>
        <taxon>Coriobacteriales</taxon>
        <taxon>Coriobacteriaceae</taxon>
        <taxon>Enorma</taxon>
    </lineage>
</organism>
<evidence type="ECO:0008006" key="9">
    <source>
        <dbReference type="Google" id="ProtNLM"/>
    </source>
</evidence>
<dbReference type="GO" id="GO:0006355">
    <property type="term" value="P:regulation of DNA-templated transcription"/>
    <property type="evidence" value="ECO:0007669"/>
    <property type="project" value="InterPro"/>
</dbReference>
<proteinExistence type="predicted"/>
<dbReference type="GO" id="GO:0008982">
    <property type="term" value="F:protein-N(PI)-phosphohistidine-sugar phosphotransferase activity"/>
    <property type="evidence" value="ECO:0007669"/>
    <property type="project" value="InterPro"/>
</dbReference>
<dbReference type="SUPFAM" id="SSF55804">
    <property type="entry name" value="Phoshotransferase/anion transport protein"/>
    <property type="match status" value="1"/>
</dbReference>
<dbReference type="Gene3D" id="3.40.50.2300">
    <property type="match status" value="1"/>
</dbReference>
<feature type="domain" description="PRD" evidence="6">
    <location>
        <begin position="214"/>
        <end position="321"/>
    </location>
</feature>
<keyword evidence="3" id="KW-0805">Transcription regulation</keyword>
<gene>
    <name evidence="7" type="ORF">B5G02_00860</name>
</gene>
<keyword evidence="2" id="KW-0677">Repeat</keyword>
<reference evidence="8" key="1">
    <citation type="submission" date="2017-04" db="EMBL/GenBank/DDBJ databases">
        <title>Function of individual gut microbiota members based on whole genome sequencing of pure cultures obtained from chicken caecum.</title>
        <authorList>
            <person name="Medvecky M."/>
            <person name="Cejkova D."/>
            <person name="Polansky O."/>
            <person name="Karasova D."/>
            <person name="Kubasova T."/>
            <person name="Cizek A."/>
            <person name="Rychlik I."/>
        </authorList>
    </citation>
    <scope>NUCLEOTIDE SEQUENCE [LARGE SCALE GENOMIC DNA]</scope>
    <source>
        <strain evidence="8">An5</strain>
    </source>
</reference>
<dbReference type="CDD" id="cd05568">
    <property type="entry name" value="PTS_IIB_bgl_like"/>
    <property type="match status" value="1"/>
</dbReference>
<sequence>MRSVVSAILTGEEERTLDELASRFDVSRSTILRDMDGVEGWFKNHGLTVVRHQKRGIRLCANEMQRRLVMVDFCREEVGLSPLSWSHIATAEAEVEAAGLFGLLDRHDFIDAIDALDRQTEVEGEELTDDSFIMVSYYLAIMRVRIARGCFVGADDCRLPARSMQTAGELLERMLRQGDSRLWETLDDAARTSEQHVLAAVLDASGRAQLRDYPVGELAVRVYGALITAMSAHFGFDFTIEHELMAALKNHIDAMLARNEIGIGYGELAPLEVTERFRDAAEICRAVIDRYCDQVGLHISDAELSYIVLYFAAALERFNTAPEMDRSLRVVLVCGANIATVAFLERALKRTFPALRIVRSISASQLRECDCADFDVILTTVAIDRVLPRPIIRVSPMLTRLDVRRIGAFLHDRNGGFERPDPVSDILEIVEGASEIQDAEELRSRLQRYFDKAGMTHGNLEPENECHPHEDVLPSLADSVPRRFVRAHIQAPNWESAVRLATGPMLQAGAMTEEYLQGIFDLSRRYQQFGVICPGLCMPHANADPDNELSLSLVTFERPFDVDMGQEHRVPIKVMFVIAPVDGSRHSRIVDELITLCDSFPKFVDDLAAAESSDELYRSFLRACARLEG</sequence>
<evidence type="ECO:0000259" key="6">
    <source>
        <dbReference type="PROSITE" id="PS51372"/>
    </source>
</evidence>
<dbReference type="PANTHER" id="PTHR30185:SF18">
    <property type="entry name" value="TRANSCRIPTIONAL REGULATOR MTLR"/>
    <property type="match status" value="1"/>
</dbReference>
<dbReference type="Gene3D" id="1.10.1790.10">
    <property type="entry name" value="PRD domain"/>
    <property type="match status" value="1"/>
</dbReference>
<evidence type="ECO:0000256" key="2">
    <source>
        <dbReference type="ARBA" id="ARBA00022737"/>
    </source>
</evidence>
<dbReference type="InterPro" id="IPR002178">
    <property type="entry name" value="PTS_EIIA_type-2_dom"/>
</dbReference>
<dbReference type="Gene3D" id="3.40.930.10">
    <property type="entry name" value="Mannitol-specific EII, Chain A"/>
    <property type="match status" value="1"/>
</dbReference>
<keyword evidence="1" id="KW-0808">Transferase</keyword>
<dbReference type="SUPFAM" id="SSF63520">
    <property type="entry name" value="PTS-regulatory domain, PRD"/>
    <property type="match status" value="1"/>
</dbReference>
<dbReference type="SUPFAM" id="SSF52794">
    <property type="entry name" value="PTS system IIB component-like"/>
    <property type="match status" value="1"/>
</dbReference>
<dbReference type="InterPro" id="IPR036634">
    <property type="entry name" value="PRD_sf"/>
</dbReference>
<dbReference type="PANTHER" id="PTHR30185">
    <property type="entry name" value="CRYPTIC BETA-GLUCOSIDE BGL OPERON ANTITERMINATOR"/>
    <property type="match status" value="1"/>
</dbReference>
<feature type="domain" description="PTS EIIA type-2" evidence="5">
    <location>
        <begin position="478"/>
        <end position="623"/>
    </location>
</feature>
<name>A0A1Y3Y046_9ACTN</name>
<dbReference type="InterPro" id="IPR011608">
    <property type="entry name" value="PRD"/>
</dbReference>
<accession>A0A1Y3Y046</accession>
<keyword evidence="8" id="KW-1185">Reference proteome</keyword>
<dbReference type="PROSITE" id="PS51372">
    <property type="entry name" value="PRD_2"/>
    <property type="match status" value="1"/>
</dbReference>
<dbReference type="InterPro" id="IPR036095">
    <property type="entry name" value="PTS_EIIB-like_sf"/>
</dbReference>
<dbReference type="GO" id="GO:0009401">
    <property type="term" value="P:phosphoenolpyruvate-dependent sugar phosphotransferase system"/>
    <property type="evidence" value="ECO:0007669"/>
    <property type="project" value="InterPro"/>
</dbReference>
<protein>
    <recommendedName>
        <fullName evidence="9">PTS system EIIA component</fullName>
    </recommendedName>
</protein>
<dbReference type="AlphaFoldDB" id="A0A1Y3Y046"/>
<dbReference type="Pfam" id="PF00359">
    <property type="entry name" value="PTS_EIIA_2"/>
    <property type="match status" value="1"/>
</dbReference>
<dbReference type="Proteomes" id="UP000195781">
    <property type="component" value="Unassembled WGS sequence"/>
</dbReference>
<keyword evidence="4" id="KW-0804">Transcription</keyword>